<name>A0A835DIE3_TETSI</name>
<evidence type="ECO:0000313" key="2">
    <source>
        <dbReference type="EMBL" id="KAF8404536.1"/>
    </source>
</evidence>
<proteinExistence type="predicted"/>
<feature type="compositionally biased region" description="Polar residues" evidence="1">
    <location>
        <begin position="55"/>
        <end position="67"/>
    </location>
</feature>
<organism evidence="2 3">
    <name type="scientific">Tetracentron sinense</name>
    <name type="common">Spur-leaf</name>
    <dbReference type="NCBI Taxonomy" id="13715"/>
    <lineage>
        <taxon>Eukaryota</taxon>
        <taxon>Viridiplantae</taxon>
        <taxon>Streptophyta</taxon>
        <taxon>Embryophyta</taxon>
        <taxon>Tracheophyta</taxon>
        <taxon>Spermatophyta</taxon>
        <taxon>Magnoliopsida</taxon>
        <taxon>Trochodendrales</taxon>
        <taxon>Trochodendraceae</taxon>
        <taxon>Tetracentron</taxon>
    </lineage>
</organism>
<sequence length="473" mass="52775">MSSVGVCLAEVYVARKLYKEKLKRMEEEGGRKEESDPGEKKPGRGIFGRTKKIHPSSSTSSNCAGKQSETLNSKGTFCVLEMEVGSSSNVSAAARVMGSKKVFPHGIEIEVMRIETAALSVMGYDEEHSWADVIRTGEFIIRVIKQSISPILITLCMVCELQWPVTRDSPILRVGSRSFAFAIPGLFYGLQFPNNSCEKVLRTLERLFMRLGHYENHSGRENGIPFSVPENEPYFWSVSQWKMEEITNPLLSRIGAQPRRSSPTSINVMNDLLMKVLRMSAVTKLITKAVLVGGLDSNHIDIFHTMPSSPPCTNHNFVSPRAFATIFVFSDMVEAVEATRLIVSGNCRSLEPCHPTWTPLPGIKIWNINKKGLKLLLQPLVSSASAYHEQMLGTTEKSKMKKKMSWETMETDWRTCDPMEEESMRGEEEAEEASPIREILFPIIVAAAAGITVCDSKNPVEKMREGCVSMEVV</sequence>
<dbReference type="EMBL" id="JABCRI010000006">
    <property type="protein sequence ID" value="KAF8404536.1"/>
    <property type="molecule type" value="Genomic_DNA"/>
</dbReference>
<dbReference type="OMA" id="LVGDFQW"/>
<keyword evidence="3" id="KW-1185">Reference proteome</keyword>
<dbReference type="PANTHER" id="PTHR21068">
    <property type="entry name" value="SPARTIN"/>
    <property type="match status" value="1"/>
</dbReference>
<dbReference type="OrthoDB" id="1902436at2759"/>
<evidence type="ECO:0000313" key="3">
    <source>
        <dbReference type="Proteomes" id="UP000655225"/>
    </source>
</evidence>
<feature type="region of interest" description="Disordered" evidence="1">
    <location>
        <begin position="24"/>
        <end position="67"/>
    </location>
</feature>
<protein>
    <submittedName>
        <fullName evidence="2">Uncharacterized protein</fullName>
    </submittedName>
</protein>
<dbReference type="AlphaFoldDB" id="A0A835DIE3"/>
<gene>
    <name evidence="2" type="ORF">HHK36_009423</name>
</gene>
<dbReference type="GO" id="GO:0005886">
    <property type="term" value="C:plasma membrane"/>
    <property type="evidence" value="ECO:0007669"/>
    <property type="project" value="TreeGrafter"/>
</dbReference>
<dbReference type="InterPro" id="IPR045036">
    <property type="entry name" value="Spartin-like"/>
</dbReference>
<feature type="compositionally biased region" description="Basic and acidic residues" evidence="1">
    <location>
        <begin position="24"/>
        <end position="42"/>
    </location>
</feature>
<dbReference type="Proteomes" id="UP000655225">
    <property type="component" value="Unassembled WGS sequence"/>
</dbReference>
<comment type="caution">
    <text evidence="2">The sequence shown here is derived from an EMBL/GenBank/DDBJ whole genome shotgun (WGS) entry which is preliminary data.</text>
</comment>
<accession>A0A835DIE3</accession>
<evidence type="ECO:0000256" key="1">
    <source>
        <dbReference type="SAM" id="MobiDB-lite"/>
    </source>
</evidence>
<dbReference type="PANTHER" id="PTHR21068:SF49">
    <property type="entry name" value="SENESCENCE DOMAIN-CONTAINING PROTEIN"/>
    <property type="match status" value="1"/>
</dbReference>
<reference evidence="2 3" key="1">
    <citation type="submission" date="2020-04" db="EMBL/GenBank/DDBJ databases">
        <title>Plant Genome Project.</title>
        <authorList>
            <person name="Zhang R.-G."/>
        </authorList>
    </citation>
    <scope>NUCLEOTIDE SEQUENCE [LARGE SCALE GENOMIC DNA]</scope>
    <source>
        <strain evidence="2">YNK0</strain>
        <tissue evidence="2">Leaf</tissue>
    </source>
</reference>